<keyword evidence="10" id="KW-0443">Lipid metabolism</keyword>
<keyword evidence="4" id="KW-0444">Lipid biosynthesis</keyword>
<feature type="transmembrane region" description="Helical" evidence="12">
    <location>
        <begin position="71"/>
        <end position="91"/>
    </location>
</feature>
<keyword evidence="9 12" id="KW-1133">Transmembrane helix</keyword>
<accession>A0ABV1KWJ1</accession>
<evidence type="ECO:0000313" key="14">
    <source>
        <dbReference type="EMBL" id="MEQ4483847.1"/>
    </source>
</evidence>
<comment type="similarity">
    <text evidence="2">Belongs to the EamA transporter family.</text>
</comment>
<dbReference type="InterPro" id="IPR000620">
    <property type="entry name" value="EamA_dom"/>
</dbReference>
<dbReference type="InterPro" id="IPR037185">
    <property type="entry name" value="EmrE-like"/>
</dbReference>
<evidence type="ECO:0000256" key="6">
    <source>
        <dbReference type="ARBA" id="ARBA00022556"/>
    </source>
</evidence>
<protein>
    <submittedName>
        <fullName evidence="14">EamA family transporter</fullName>
    </submittedName>
</protein>
<keyword evidence="15" id="KW-1185">Reference proteome</keyword>
<sequence length="116" mass="12489">MTVSYALLMMNVLLLLAGQTVWKLGLDRLGGLHPGNALQVFTSPWIVTGVGMYAVATVLWLAVLSRMSLSMAYPLQSLAYVLGMLVAWLVFGEVVPPNRWIGAGIIIAGVFVVSLK</sequence>
<name>A0ABV1KWJ1_9BACL</name>
<gene>
    <name evidence="14" type="ORF">QJS35_15735</name>
</gene>
<proteinExistence type="inferred from homology"/>
<evidence type="ECO:0000256" key="5">
    <source>
        <dbReference type="ARBA" id="ARBA00022519"/>
    </source>
</evidence>
<dbReference type="PANTHER" id="PTHR30561:SF9">
    <property type="entry name" value="4-AMINO-4-DEOXY-L-ARABINOSE-PHOSPHOUNDECAPRENOL FLIPPASE SUBUNIT ARNF-RELATED"/>
    <property type="match status" value="1"/>
</dbReference>
<keyword evidence="3" id="KW-1003">Cell membrane</keyword>
<evidence type="ECO:0000313" key="15">
    <source>
        <dbReference type="Proteomes" id="UP001493487"/>
    </source>
</evidence>
<comment type="subcellular location">
    <subcellularLocation>
        <location evidence="1">Cell membrane</location>
        <topology evidence="1">Multi-pass membrane protein</topology>
    </subcellularLocation>
</comment>
<feature type="transmembrane region" description="Helical" evidence="12">
    <location>
        <begin position="45"/>
        <end position="64"/>
    </location>
</feature>
<evidence type="ECO:0000256" key="2">
    <source>
        <dbReference type="ARBA" id="ARBA00007362"/>
    </source>
</evidence>
<dbReference type="PANTHER" id="PTHR30561">
    <property type="entry name" value="SMR FAMILY PROTON-DEPENDENT DRUG EFFLUX TRANSPORTER SUGE"/>
    <property type="match status" value="1"/>
</dbReference>
<evidence type="ECO:0000256" key="9">
    <source>
        <dbReference type="ARBA" id="ARBA00022989"/>
    </source>
</evidence>
<evidence type="ECO:0000256" key="3">
    <source>
        <dbReference type="ARBA" id="ARBA00022475"/>
    </source>
</evidence>
<evidence type="ECO:0000256" key="1">
    <source>
        <dbReference type="ARBA" id="ARBA00004651"/>
    </source>
</evidence>
<keyword evidence="6" id="KW-0441">Lipid A biosynthesis</keyword>
<organism evidence="14 15">
    <name type="scientific">Cohnella silvisoli</name>
    <dbReference type="NCBI Taxonomy" id="2873699"/>
    <lineage>
        <taxon>Bacteria</taxon>
        <taxon>Bacillati</taxon>
        <taxon>Bacillota</taxon>
        <taxon>Bacilli</taxon>
        <taxon>Bacillales</taxon>
        <taxon>Paenibacillaceae</taxon>
        <taxon>Cohnella</taxon>
    </lineage>
</organism>
<feature type="transmembrane region" description="Helical" evidence="12">
    <location>
        <begin position="97"/>
        <end position="115"/>
    </location>
</feature>
<evidence type="ECO:0000256" key="12">
    <source>
        <dbReference type="SAM" id="Phobius"/>
    </source>
</evidence>
<dbReference type="Pfam" id="PF00892">
    <property type="entry name" value="EamA"/>
    <property type="match status" value="1"/>
</dbReference>
<keyword evidence="11 12" id="KW-0472">Membrane</keyword>
<keyword evidence="5" id="KW-0997">Cell inner membrane</keyword>
<feature type="domain" description="EamA" evidence="13">
    <location>
        <begin position="43"/>
        <end position="114"/>
    </location>
</feature>
<dbReference type="InterPro" id="IPR000390">
    <property type="entry name" value="Small_drug/metabolite_transptr"/>
</dbReference>
<keyword evidence="8" id="KW-0448">Lipopolysaccharide biosynthesis</keyword>
<keyword evidence="7 12" id="KW-0812">Transmembrane</keyword>
<evidence type="ECO:0000256" key="8">
    <source>
        <dbReference type="ARBA" id="ARBA00022985"/>
    </source>
</evidence>
<evidence type="ECO:0000256" key="7">
    <source>
        <dbReference type="ARBA" id="ARBA00022692"/>
    </source>
</evidence>
<evidence type="ECO:0000256" key="11">
    <source>
        <dbReference type="ARBA" id="ARBA00023136"/>
    </source>
</evidence>
<feature type="transmembrane region" description="Helical" evidence="12">
    <location>
        <begin position="7"/>
        <end position="25"/>
    </location>
</feature>
<dbReference type="Gene3D" id="1.10.3730.20">
    <property type="match status" value="1"/>
</dbReference>
<evidence type="ECO:0000259" key="13">
    <source>
        <dbReference type="Pfam" id="PF00892"/>
    </source>
</evidence>
<dbReference type="RefSeq" id="WP_232185990.1">
    <property type="nucleotide sequence ID" value="NZ_JAIOAP010000007.1"/>
</dbReference>
<dbReference type="Proteomes" id="UP001493487">
    <property type="component" value="Unassembled WGS sequence"/>
</dbReference>
<dbReference type="SUPFAM" id="SSF103481">
    <property type="entry name" value="Multidrug resistance efflux transporter EmrE"/>
    <property type="match status" value="1"/>
</dbReference>
<reference evidence="14 15" key="1">
    <citation type="journal article" date="2023" name="Genome Announc.">
        <title>Pan-Genome Analyses of the Genus Cohnella and Proposal of the Novel Species Cohnella silvisoli sp. nov., Isolated from Forest Soil.</title>
        <authorList>
            <person name="Wang C."/>
            <person name="Mao L."/>
            <person name="Bao G."/>
            <person name="Zhu H."/>
        </authorList>
    </citation>
    <scope>NUCLEOTIDE SEQUENCE [LARGE SCALE GENOMIC DNA]</scope>
    <source>
        <strain evidence="14 15">NL03-T5-1</strain>
    </source>
</reference>
<evidence type="ECO:0000256" key="10">
    <source>
        <dbReference type="ARBA" id="ARBA00023098"/>
    </source>
</evidence>
<comment type="caution">
    <text evidence="14">The sequence shown here is derived from an EMBL/GenBank/DDBJ whole genome shotgun (WGS) entry which is preliminary data.</text>
</comment>
<dbReference type="EMBL" id="JASKHM010000008">
    <property type="protein sequence ID" value="MEQ4483847.1"/>
    <property type="molecule type" value="Genomic_DNA"/>
</dbReference>
<evidence type="ECO:0000256" key="4">
    <source>
        <dbReference type="ARBA" id="ARBA00022516"/>
    </source>
</evidence>